<dbReference type="OrthoDB" id="10266554at2759"/>
<reference evidence="2" key="1">
    <citation type="submission" date="2021-05" db="EMBL/GenBank/DDBJ databases">
        <title>The genome of the haptophyte Pavlova lutheri (Diacronema luteri, Pavlovales) - a model for lipid biosynthesis in eukaryotic algae.</title>
        <authorList>
            <person name="Hulatt C.J."/>
            <person name="Posewitz M.C."/>
        </authorList>
    </citation>
    <scope>NUCLEOTIDE SEQUENCE</scope>
    <source>
        <strain evidence="2">NIVA-4/92</strain>
    </source>
</reference>
<feature type="compositionally biased region" description="Low complexity" evidence="1">
    <location>
        <begin position="708"/>
        <end position="717"/>
    </location>
</feature>
<dbReference type="EMBL" id="JAGTXO010000004">
    <property type="protein sequence ID" value="KAG8468429.1"/>
    <property type="molecule type" value="Genomic_DNA"/>
</dbReference>
<keyword evidence="3" id="KW-1185">Reference proteome</keyword>
<organism evidence="2 3">
    <name type="scientific">Diacronema lutheri</name>
    <name type="common">Unicellular marine alga</name>
    <name type="synonym">Monochrysis lutheri</name>
    <dbReference type="NCBI Taxonomy" id="2081491"/>
    <lineage>
        <taxon>Eukaryota</taxon>
        <taxon>Haptista</taxon>
        <taxon>Haptophyta</taxon>
        <taxon>Pavlovophyceae</taxon>
        <taxon>Pavlovales</taxon>
        <taxon>Pavlovaceae</taxon>
        <taxon>Diacronema</taxon>
    </lineage>
</organism>
<dbReference type="InterPro" id="IPR009499">
    <property type="entry name" value="AllG-like"/>
</dbReference>
<feature type="region of interest" description="Disordered" evidence="1">
    <location>
        <begin position="602"/>
        <end position="622"/>
    </location>
</feature>
<dbReference type="Proteomes" id="UP000751190">
    <property type="component" value="Unassembled WGS sequence"/>
</dbReference>
<comment type="caution">
    <text evidence="2">The sequence shown here is derived from an EMBL/GenBank/DDBJ whole genome shotgun (WGS) entry which is preliminary data.</text>
</comment>
<gene>
    <name evidence="2" type="ORF">KFE25_013512</name>
</gene>
<name>A0A8J6CDB5_DIALT</name>
<sequence length="873" mass="87011">MAPNERRRVFLAVSGTLQDGFELRANLDHAQTPAVLVGAAVVRGVKAYVDVKEHGCREHIPPPAAARCNPACVVTGERADANLYHLYLVDERAVLRALLGEPRYLAIAPDCVRVDLRAAETSPAVRALLEAAAAAAGDGGEGDSGAPPVEVAVPTVVSCFRAPSFVPMASARAGEGASAADEYELTQFPHGLAGLTGAGAAPDALSGGALDAALRAAEASLDSAATAKARAVLATPAARTCAVARAARQYDDDEVAALVARAGLAGAVYGALGALGARGASGADAHDDGVDGAGGGVMSLDEHGEQLVLGLAGGTAGTSAAAHKLTAAPGAQPCPPGVSADAHAAALKLLASPKVAAANAAACATLAAVWPVLARVRPAWEAIHGARSAAQAPKLILHAGPPLAGGFAAMCGPMRGAIIGAILFEGWAASADEAEALARNGGVAFAPCHTRRAVGPMSGVISPSMPVWVCVDGGERGGGAARAAELAAAPAAAPRGAVAFCNLNEGLGQVLRFGAHSEAVLERLRFMADSLAPALDGALLTMAAQPPPGAPKGDAPVAGLALRPILGAALGMGDEGHNRCKAITSLLVQAFAPALVGAGNAPPTPASASKSKGKPARADPPTADAAARSLAFMSGNAHFGLNCAMAACKLALDAVAGVPHCTICTALCRNGINFGVRVAGARALMHDAEPTSTAADAPPAARPKRARTAAAATGDAPPQHVPLPGDAWFEAQSPNVPSAVWFAGYGAEDACRDLGDSAITETLGFGAPAMAAAPALLAFVGGTAADALRYTAEAARIYAAPGLWDEQTIPALDWAGMPMVLDVARVVLYGQRPAINTGIAHKQAGIGQIGAGMSRAPLGSFEAAVLHLAAELD</sequence>
<accession>A0A8J6CDB5</accession>
<feature type="compositionally biased region" description="Low complexity" evidence="1">
    <location>
        <begin position="690"/>
        <end position="699"/>
    </location>
</feature>
<evidence type="ECO:0000313" key="2">
    <source>
        <dbReference type="EMBL" id="KAG8468429.1"/>
    </source>
</evidence>
<protein>
    <submittedName>
        <fullName evidence="2">Uncharacterized protein</fullName>
    </submittedName>
</protein>
<proteinExistence type="predicted"/>
<dbReference type="Pfam" id="PF06545">
    <property type="entry name" value="AllG"/>
    <property type="match status" value="3"/>
</dbReference>
<dbReference type="AlphaFoldDB" id="A0A8J6CDB5"/>
<dbReference type="Gene3D" id="3.90.1700.10">
    <property type="entry name" value="v583 domain like"/>
    <property type="match status" value="1"/>
</dbReference>
<evidence type="ECO:0000313" key="3">
    <source>
        <dbReference type="Proteomes" id="UP000751190"/>
    </source>
</evidence>
<evidence type="ECO:0000256" key="1">
    <source>
        <dbReference type="SAM" id="MobiDB-lite"/>
    </source>
</evidence>
<feature type="region of interest" description="Disordered" evidence="1">
    <location>
        <begin position="689"/>
        <end position="717"/>
    </location>
</feature>
<dbReference type="Gene3D" id="3.90.1710.10">
    <property type="entry name" value="Enterococcus faecalis V583 domain"/>
    <property type="match status" value="1"/>
</dbReference>